<dbReference type="EMBL" id="JANPWB010000011">
    <property type="protein sequence ID" value="KAJ1125999.1"/>
    <property type="molecule type" value="Genomic_DNA"/>
</dbReference>
<accession>A0AAV7PDX5</accession>
<proteinExistence type="predicted"/>
<keyword evidence="2" id="KW-1185">Reference proteome</keyword>
<evidence type="ECO:0008006" key="3">
    <source>
        <dbReference type="Google" id="ProtNLM"/>
    </source>
</evidence>
<reference evidence="1" key="1">
    <citation type="journal article" date="2022" name="bioRxiv">
        <title>Sequencing and chromosome-scale assembly of the giantPleurodeles waltlgenome.</title>
        <authorList>
            <person name="Brown T."/>
            <person name="Elewa A."/>
            <person name="Iarovenko S."/>
            <person name="Subramanian E."/>
            <person name="Araus A.J."/>
            <person name="Petzold A."/>
            <person name="Susuki M."/>
            <person name="Suzuki K.-i.T."/>
            <person name="Hayashi T."/>
            <person name="Toyoda A."/>
            <person name="Oliveira C."/>
            <person name="Osipova E."/>
            <person name="Leigh N.D."/>
            <person name="Simon A."/>
            <person name="Yun M.H."/>
        </authorList>
    </citation>
    <scope>NUCLEOTIDE SEQUENCE</scope>
    <source>
        <strain evidence="1">20211129_DDA</strain>
        <tissue evidence="1">Liver</tissue>
    </source>
</reference>
<gene>
    <name evidence="1" type="ORF">NDU88_004412</name>
</gene>
<evidence type="ECO:0000313" key="2">
    <source>
        <dbReference type="Proteomes" id="UP001066276"/>
    </source>
</evidence>
<protein>
    <recommendedName>
        <fullName evidence="3">MHC class I antigen</fullName>
    </recommendedName>
</protein>
<dbReference type="AlphaFoldDB" id="A0AAV7PDX5"/>
<name>A0AAV7PDX5_PLEWA</name>
<evidence type="ECO:0000313" key="1">
    <source>
        <dbReference type="EMBL" id="KAJ1125999.1"/>
    </source>
</evidence>
<dbReference type="Proteomes" id="UP001066276">
    <property type="component" value="Chromosome 7"/>
</dbReference>
<organism evidence="1 2">
    <name type="scientific">Pleurodeles waltl</name>
    <name type="common">Iberian ribbed newt</name>
    <dbReference type="NCBI Taxonomy" id="8319"/>
    <lineage>
        <taxon>Eukaryota</taxon>
        <taxon>Metazoa</taxon>
        <taxon>Chordata</taxon>
        <taxon>Craniata</taxon>
        <taxon>Vertebrata</taxon>
        <taxon>Euteleostomi</taxon>
        <taxon>Amphibia</taxon>
        <taxon>Batrachia</taxon>
        <taxon>Caudata</taxon>
        <taxon>Salamandroidea</taxon>
        <taxon>Salamandridae</taxon>
        <taxon>Pleurodelinae</taxon>
        <taxon>Pleurodeles</taxon>
    </lineage>
</organism>
<sequence>MIARVLGGLGGPAMGLTGDITTSVCSVGLFVLEDGERRGERRWDQDRAQRAFSERYTSEAFVCSTYSAD</sequence>
<comment type="caution">
    <text evidence="1">The sequence shown here is derived from an EMBL/GenBank/DDBJ whole genome shotgun (WGS) entry which is preliminary data.</text>
</comment>